<evidence type="ECO:0000256" key="7">
    <source>
        <dbReference type="ARBA" id="ARBA00023004"/>
    </source>
</evidence>
<dbReference type="OrthoDB" id="1470350at2759"/>
<dbReference type="EMBL" id="KB467831">
    <property type="protein sequence ID" value="PCH34313.1"/>
    <property type="molecule type" value="Genomic_DNA"/>
</dbReference>
<name>A0A2H3J3F3_WOLCO</name>
<dbReference type="InterPro" id="IPR002403">
    <property type="entry name" value="Cyt_P450_E_grp-IV"/>
</dbReference>
<evidence type="ECO:0000256" key="4">
    <source>
        <dbReference type="ARBA" id="ARBA00022617"/>
    </source>
</evidence>
<evidence type="ECO:0000313" key="11">
    <source>
        <dbReference type="Proteomes" id="UP000218811"/>
    </source>
</evidence>
<dbReference type="GO" id="GO:0004497">
    <property type="term" value="F:monooxygenase activity"/>
    <property type="evidence" value="ECO:0007669"/>
    <property type="project" value="UniProtKB-KW"/>
</dbReference>
<keyword evidence="6" id="KW-0560">Oxidoreductase</keyword>
<dbReference type="SUPFAM" id="SSF48264">
    <property type="entry name" value="Cytochrome P450"/>
    <property type="match status" value="1"/>
</dbReference>
<reference evidence="10 11" key="1">
    <citation type="journal article" date="2012" name="Science">
        <title>The Paleozoic origin of enzymatic lignin decomposition reconstructed from 31 fungal genomes.</title>
        <authorList>
            <person name="Floudas D."/>
            <person name="Binder M."/>
            <person name="Riley R."/>
            <person name="Barry K."/>
            <person name="Blanchette R.A."/>
            <person name="Henrissat B."/>
            <person name="Martinez A.T."/>
            <person name="Otillar R."/>
            <person name="Spatafora J.W."/>
            <person name="Yadav J.S."/>
            <person name="Aerts A."/>
            <person name="Benoit I."/>
            <person name="Boyd A."/>
            <person name="Carlson A."/>
            <person name="Copeland A."/>
            <person name="Coutinho P.M."/>
            <person name="de Vries R.P."/>
            <person name="Ferreira P."/>
            <person name="Findley K."/>
            <person name="Foster B."/>
            <person name="Gaskell J."/>
            <person name="Glotzer D."/>
            <person name="Gorecki P."/>
            <person name="Heitman J."/>
            <person name="Hesse C."/>
            <person name="Hori C."/>
            <person name="Igarashi K."/>
            <person name="Jurgens J.A."/>
            <person name="Kallen N."/>
            <person name="Kersten P."/>
            <person name="Kohler A."/>
            <person name="Kuees U."/>
            <person name="Kumar T.K.A."/>
            <person name="Kuo A."/>
            <person name="LaButti K."/>
            <person name="Larrondo L.F."/>
            <person name="Lindquist E."/>
            <person name="Ling A."/>
            <person name="Lombard V."/>
            <person name="Lucas S."/>
            <person name="Lundell T."/>
            <person name="Martin R."/>
            <person name="McLaughlin D.J."/>
            <person name="Morgenstern I."/>
            <person name="Morin E."/>
            <person name="Murat C."/>
            <person name="Nagy L.G."/>
            <person name="Nolan M."/>
            <person name="Ohm R.A."/>
            <person name="Patyshakuliyeva A."/>
            <person name="Rokas A."/>
            <person name="Ruiz-Duenas F.J."/>
            <person name="Sabat G."/>
            <person name="Salamov A."/>
            <person name="Samejima M."/>
            <person name="Schmutz J."/>
            <person name="Slot J.C."/>
            <person name="St John F."/>
            <person name="Stenlid J."/>
            <person name="Sun H."/>
            <person name="Sun S."/>
            <person name="Syed K."/>
            <person name="Tsang A."/>
            <person name="Wiebenga A."/>
            <person name="Young D."/>
            <person name="Pisabarro A."/>
            <person name="Eastwood D.C."/>
            <person name="Martin F."/>
            <person name="Cullen D."/>
            <person name="Grigoriev I.V."/>
            <person name="Hibbett D.S."/>
        </authorList>
    </citation>
    <scope>NUCLEOTIDE SEQUENCE [LARGE SCALE GENOMIC DNA]</scope>
    <source>
        <strain evidence="10 11">MD-104</strain>
    </source>
</reference>
<evidence type="ECO:0000256" key="5">
    <source>
        <dbReference type="ARBA" id="ARBA00022723"/>
    </source>
</evidence>
<sequence length="547" mass="61697">MAALINVVWALGLALWSYAIWRIAPALYALLKPSPLRYIPGAPAPSWLFGNLKQLSSVEEPIIQEGWVEKYGKTIKFKGWFSRDTLFTMDTKAINYILTHSSDYPKPEASRFNLSQFLGNGVLVVEGEQHRKQRRIINPAFGPAQIRELTGIFVDKSLQLRDVWKNEVLAHGDSARIDVVKGLSKMTLDVIGLAGFNYSFDALNVHGKPNELNEVFRTIFGTAGKRGSVFGMLKFIFPPLRLIPTERSKRVTKAQRDMRRIGMQLIAEKKADVMRASAQKKKIDNGLDGLQNRDLLTLLIKANMATDLPEDHRLSDEDVLAQVPTFLVAGHETTSTATTWCLYALSHALEVQQKLREELLDIPTDHPTMDELQELPYLDAVIRETMRVYPPVPTAARIAGIDDVIPLNEPYTDIRGAVHDGIRVEKGTAIDVPLLALHRSKELWGEDALEFRPERWESIPDTVHSVPGVWSHLMTFLGGPRACIGYRFSIVEMKALVFTLVRAFEFELAVSPQNIEKQGVVIRRPFVKSEKHKGSQLPVHVKLYKRE</sequence>
<organism evidence="10 11">
    <name type="scientific">Wolfiporia cocos (strain MD-104)</name>
    <name type="common">Brown rot fungus</name>
    <dbReference type="NCBI Taxonomy" id="742152"/>
    <lineage>
        <taxon>Eukaryota</taxon>
        <taxon>Fungi</taxon>
        <taxon>Dikarya</taxon>
        <taxon>Basidiomycota</taxon>
        <taxon>Agaricomycotina</taxon>
        <taxon>Agaricomycetes</taxon>
        <taxon>Polyporales</taxon>
        <taxon>Phaeolaceae</taxon>
        <taxon>Wolfiporia</taxon>
    </lineage>
</organism>
<evidence type="ECO:0000256" key="3">
    <source>
        <dbReference type="ARBA" id="ARBA00010617"/>
    </source>
</evidence>
<evidence type="ECO:0000256" key="8">
    <source>
        <dbReference type="ARBA" id="ARBA00023033"/>
    </source>
</evidence>
<dbReference type="PRINTS" id="PR00385">
    <property type="entry name" value="P450"/>
</dbReference>
<protein>
    <submittedName>
        <fullName evidence="10">Cytochrome P450</fullName>
    </submittedName>
</protein>
<dbReference type="InterPro" id="IPR001128">
    <property type="entry name" value="Cyt_P450"/>
</dbReference>
<dbReference type="AlphaFoldDB" id="A0A2H3J3F3"/>
<comment type="cofactor">
    <cofactor evidence="1 9">
        <name>heme</name>
        <dbReference type="ChEBI" id="CHEBI:30413"/>
    </cofactor>
</comment>
<dbReference type="GO" id="GO:0016705">
    <property type="term" value="F:oxidoreductase activity, acting on paired donors, with incorporation or reduction of molecular oxygen"/>
    <property type="evidence" value="ECO:0007669"/>
    <property type="project" value="InterPro"/>
</dbReference>
<dbReference type="STRING" id="742152.A0A2H3J3F3"/>
<accession>A0A2H3J3F3</accession>
<dbReference type="OMA" id="VLHQYTE"/>
<feature type="binding site" description="axial binding residue" evidence="9">
    <location>
        <position position="483"/>
    </location>
    <ligand>
        <name>heme</name>
        <dbReference type="ChEBI" id="CHEBI:30413"/>
    </ligand>
    <ligandPart>
        <name>Fe</name>
        <dbReference type="ChEBI" id="CHEBI:18248"/>
    </ligandPart>
</feature>
<evidence type="ECO:0000256" key="9">
    <source>
        <dbReference type="PIRSR" id="PIRSR602403-1"/>
    </source>
</evidence>
<keyword evidence="4 9" id="KW-0349">Heme</keyword>
<comment type="pathway">
    <text evidence="2">Secondary metabolite biosynthesis.</text>
</comment>
<keyword evidence="5 9" id="KW-0479">Metal-binding</keyword>
<dbReference type="GO" id="GO:0020037">
    <property type="term" value="F:heme binding"/>
    <property type="evidence" value="ECO:0007669"/>
    <property type="project" value="InterPro"/>
</dbReference>
<dbReference type="Proteomes" id="UP000218811">
    <property type="component" value="Unassembled WGS sequence"/>
</dbReference>
<dbReference type="InterPro" id="IPR036396">
    <property type="entry name" value="Cyt_P450_sf"/>
</dbReference>
<evidence type="ECO:0000313" key="10">
    <source>
        <dbReference type="EMBL" id="PCH34313.1"/>
    </source>
</evidence>
<dbReference type="PANTHER" id="PTHR24305">
    <property type="entry name" value="CYTOCHROME P450"/>
    <property type="match status" value="1"/>
</dbReference>
<proteinExistence type="inferred from homology"/>
<keyword evidence="7 9" id="KW-0408">Iron</keyword>
<dbReference type="PRINTS" id="PR00465">
    <property type="entry name" value="EP450IV"/>
</dbReference>
<gene>
    <name evidence="10" type="ORF">WOLCODRAFT_160778</name>
</gene>
<dbReference type="CDD" id="cd11069">
    <property type="entry name" value="CYP_FUM15-like"/>
    <property type="match status" value="1"/>
</dbReference>
<evidence type="ECO:0000256" key="6">
    <source>
        <dbReference type="ARBA" id="ARBA00023002"/>
    </source>
</evidence>
<keyword evidence="11" id="KW-1185">Reference proteome</keyword>
<dbReference type="GO" id="GO:0005506">
    <property type="term" value="F:iron ion binding"/>
    <property type="evidence" value="ECO:0007669"/>
    <property type="project" value="InterPro"/>
</dbReference>
<dbReference type="Pfam" id="PF00067">
    <property type="entry name" value="p450"/>
    <property type="match status" value="1"/>
</dbReference>
<dbReference type="InterPro" id="IPR050121">
    <property type="entry name" value="Cytochrome_P450_monoxygenase"/>
</dbReference>
<evidence type="ECO:0000256" key="1">
    <source>
        <dbReference type="ARBA" id="ARBA00001971"/>
    </source>
</evidence>
<comment type="similarity">
    <text evidence="3">Belongs to the cytochrome P450 family.</text>
</comment>
<keyword evidence="8" id="KW-0503">Monooxygenase</keyword>
<evidence type="ECO:0000256" key="2">
    <source>
        <dbReference type="ARBA" id="ARBA00005179"/>
    </source>
</evidence>
<dbReference type="Gene3D" id="1.10.630.10">
    <property type="entry name" value="Cytochrome P450"/>
    <property type="match status" value="1"/>
</dbReference>
<dbReference type="PANTHER" id="PTHR24305:SF166">
    <property type="entry name" value="CYTOCHROME P450 12A4, MITOCHONDRIAL-RELATED"/>
    <property type="match status" value="1"/>
</dbReference>